<evidence type="ECO:0000256" key="2">
    <source>
        <dbReference type="SAM" id="SignalP"/>
    </source>
</evidence>
<dbReference type="PANTHER" id="PTHR37423">
    <property type="entry name" value="SOLUBLE LYTIC MUREIN TRANSGLYCOSYLASE-RELATED"/>
    <property type="match status" value="1"/>
</dbReference>
<proteinExistence type="inferred from homology"/>
<comment type="similarity">
    <text evidence="1">Belongs to the transglycosylase Slt family.</text>
</comment>
<dbReference type="GO" id="GO:0016829">
    <property type="term" value="F:lyase activity"/>
    <property type="evidence" value="ECO:0007669"/>
    <property type="project" value="UniProtKB-KW"/>
</dbReference>
<keyword evidence="4" id="KW-0456">Lyase</keyword>
<reference evidence="4 5" key="1">
    <citation type="submission" date="2023-04" db="EMBL/GenBank/DDBJ databases">
        <title>Luteimonas sp. M1R5S59.</title>
        <authorList>
            <person name="Sun J.-Q."/>
        </authorList>
    </citation>
    <scope>NUCLEOTIDE SEQUENCE [LARGE SCALE GENOMIC DNA]</scope>
    <source>
        <strain evidence="4 5">M1R5S59</strain>
    </source>
</reference>
<name>A0ABT6JXC0_9GAMM</name>
<organism evidence="4 5">
    <name type="scientific">Luteimonas kalidii</name>
    <dbReference type="NCBI Taxonomy" id="3042025"/>
    <lineage>
        <taxon>Bacteria</taxon>
        <taxon>Pseudomonadati</taxon>
        <taxon>Pseudomonadota</taxon>
        <taxon>Gammaproteobacteria</taxon>
        <taxon>Lysobacterales</taxon>
        <taxon>Lysobacteraceae</taxon>
        <taxon>Luteimonas</taxon>
    </lineage>
</organism>
<dbReference type="CDD" id="cd00254">
    <property type="entry name" value="LT-like"/>
    <property type="match status" value="1"/>
</dbReference>
<gene>
    <name evidence="4" type="ORF">QFW81_15620</name>
</gene>
<feature type="chain" id="PRO_5045923130" evidence="2">
    <location>
        <begin position="21"/>
        <end position="213"/>
    </location>
</feature>
<dbReference type="InterPro" id="IPR008258">
    <property type="entry name" value="Transglycosylase_SLT_dom_1"/>
</dbReference>
<keyword evidence="2" id="KW-0732">Signal</keyword>
<dbReference type="Gene3D" id="1.10.530.10">
    <property type="match status" value="1"/>
</dbReference>
<evidence type="ECO:0000313" key="5">
    <source>
        <dbReference type="Proteomes" id="UP001156873"/>
    </source>
</evidence>
<dbReference type="SUPFAM" id="SSF53955">
    <property type="entry name" value="Lysozyme-like"/>
    <property type="match status" value="1"/>
</dbReference>
<evidence type="ECO:0000256" key="1">
    <source>
        <dbReference type="ARBA" id="ARBA00007734"/>
    </source>
</evidence>
<comment type="caution">
    <text evidence="4">The sequence shown here is derived from an EMBL/GenBank/DDBJ whole genome shotgun (WGS) entry which is preliminary data.</text>
</comment>
<dbReference type="Proteomes" id="UP001156873">
    <property type="component" value="Unassembled WGS sequence"/>
</dbReference>
<evidence type="ECO:0000259" key="3">
    <source>
        <dbReference type="Pfam" id="PF01464"/>
    </source>
</evidence>
<dbReference type="PANTHER" id="PTHR37423:SF2">
    <property type="entry name" value="MEMBRANE-BOUND LYTIC MUREIN TRANSGLYCOSYLASE C"/>
    <property type="match status" value="1"/>
</dbReference>
<sequence length="213" mass="22372">MKRLACAVLLAAAVAAPAHGCGLAQWQPHIAEASRRYAVPEAWIRAVMRAESAGCTQLDGRPITSHAGAMGLMQIMPATWADLRRRHGLGDDPHDPRENILAGTAYLRELADRFGVPGAFAAYHAGPGRYAAHLQRGASLPAETRRYLAQVSAAAGIDGAPQVAGTADAPIDPLFAIRRANAAASAGMPASTGRLFMPLRHAQPPAETAHVQP</sequence>
<dbReference type="InterPro" id="IPR023346">
    <property type="entry name" value="Lysozyme-like_dom_sf"/>
</dbReference>
<feature type="signal peptide" evidence="2">
    <location>
        <begin position="1"/>
        <end position="20"/>
    </location>
</feature>
<feature type="domain" description="Transglycosylase SLT" evidence="3">
    <location>
        <begin position="30"/>
        <end position="135"/>
    </location>
</feature>
<accession>A0ABT6JXC0</accession>
<dbReference type="Pfam" id="PF01464">
    <property type="entry name" value="SLT"/>
    <property type="match status" value="1"/>
</dbReference>
<evidence type="ECO:0000313" key="4">
    <source>
        <dbReference type="EMBL" id="MDH5835342.1"/>
    </source>
</evidence>
<protein>
    <submittedName>
        <fullName evidence="4">Lytic transglycosylase domain-containing protein</fullName>
        <ecNumber evidence="4">4.2.2.n1</ecNumber>
    </submittedName>
</protein>
<dbReference type="EC" id="4.2.2.n1" evidence="4"/>
<dbReference type="RefSeq" id="WP_280580083.1">
    <property type="nucleotide sequence ID" value="NZ_JARXRO010000020.1"/>
</dbReference>
<keyword evidence="5" id="KW-1185">Reference proteome</keyword>
<dbReference type="EMBL" id="JARXRO010000020">
    <property type="protein sequence ID" value="MDH5835342.1"/>
    <property type="molecule type" value="Genomic_DNA"/>
</dbReference>